<proteinExistence type="predicted"/>
<keyword evidence="5 6" id="KW-0472">Membrane</keyword>
<evidence type="ECO:0000256" key="1">
    <source>
        <dbReference type="ARBA" id="ARBA00004651"/>
    </source>
</evidence>
<evidence type="ECO:0000256" key="5">
    <source>
        <dbReference type="ARBA" id="ARBA00023136"/>
    </source>
</evidence>
<dbReference type="InterPro" id="IPR001851">
    <property type="entry name" value="ABC_transp_permease"/>
</dbReference>
<evidence type="ECO:0000256" key="3">
    <source>
        <dbReference type="ARBA" id="ARBA00022692"/>
    </source>
</evidence>
<keyword evidence="2" id="KW-1003">Cell membrane</keyword>
<feature type="transmembrane region" description="Helical" evidence="6">
    <location>
        <begin position="196"/>
        <end position="214"/>
    </location>
</feature>
<dbReference type="Proteomes" id="UP000236173">
    <property type="component" value="Unassembled WGS sequence"/>
</dbReference>
<keyword evidence="4 6" id="KW-1133">Transmembrane helix</keyword>
<comment type="subcellular location">
    <subcellularLocation>
        <location evidence="1">Cell membrane</location>
        <topology evidence="1">Multi-pass membrane protein</topology>
    </subcellularLocation>
</comment>
<feature type="transmembrane region" description="Helical" evidence="6">
    <location>
        <begin position="316"/>
        <end position="337"/>
    </location>
</feature>
<dbReference type="EMBL" id="BEHT01000060">
    <property type="protein sequence ID" value="GBD00212.1"/>
    <property type="molecule type" value="Genomic_DNA"/>
</dbReference>
<evidence type="ECO:0008006" key="9">
    <source>
        <dbReference type="Google" id="ProtNLM"/>
    </source>
</evidence>
<dbReference type="GO" id="GO:0005886">
    <property type="term" value="C:plasma membrane"/>
    <property type="evidence" value="ECO:0007669"/>
    <property type="project" value="UniProtKB-SubCell"/>
</dbReference>
<dbReference type="CDD" id="cd06580">
    <property type="entry name" value="TM_PBP1_transp_TpRbsC_like"/>
    <property type="match status" value="1"/>
</dbReference>
<feature type="transmembrane region" description="Helical" evidence="6">
    <location>
        <begin position="12"/>
        <end position="38"/>
    </location>
</feature>
<evidence type="ECO:0000256" key="4">
    <source>
        <dbReference type="ARBA" id="ARBA00022989"/>
    </source>
</evidence>
<dbReference type="PANTHER" id="PTHR47089:SF1">
    <property type="entry name" value="GUANOSINE ABC TRANSPORTER PERMEASE PROTEIN NUPP"/>
    <property type="match status" value="1"/>
</dbReference>
<dbReference type="Pfam" id="PF02653">
    <property type="entry name" value="BPD_transp_2"/>
    <property type="match status" value="1"/>
</dbReference>
<reference evidence="8" key="1">
    <citation type="submission" date="2017-09" db="EMBL/GenBank/DDBJ databases">
        <title>Metaegenomics of thermophilic ammonia-oxidizing enrichment culture.</title>
        <authorList>
            <person name="Kato S."/>
            <person name="Suzuki K."/>
        </authorList>
    </citation>
    <scope>NUCLEOTIDE SEQUENCE [LARGE SCALE GENOMIC DNA]</scope>
</reference>
<feature type="transmembrane region" description="Helical" evidence="6">
    <location>
        <begin position="58"/>
        <end position="81"/>
    </location>
</feature>
<feature type="transmembrane region" description="Helical" evidence="6">
    <location>
        <begin position="246"/>
        <end position="271"/>
    </location>
</feature>
<comment type="caution">
    <text evidence="7">The sequence shown here is derived from an EMBL/GenBank/DDBJ whole genome shotgun (WGS) entry which is preliminary data.</text>
</comment>
<evidence type="ECO:0000313" key="7">
    <source>
        <dbReference type="EMBL" id="GBD00212.1"/>
    </source>
</evidence>
<name>A0A2H5XGB6_9BACT</name>
<evidence type="ECO:0000313" key="8">
    <source>
        <dbReference type="Proteomes" id="UP000236173"/>
    </source>
</evidence>
<feature type="transmembrane region" description="Helical" evidence="6">
    <location>
        <begin position="93"/>
        <end position="110"/>
    </location>
</feature>
<accession>A0A2H5XGB6</accession>
<feature type="transmembrane region" description="Helical" evidence="6">
    <location>
        <begin position="116"/>
        <end position="139"/>
    </location>
</feature>
<dbReference type="GO" id="GO:0022857">
    <property type="term" value="F:transmembrane transporter activity"/>
    <property type="evidence" value="ECO:0007669"/>
    <property type="project" value="InterPro"/>
</dbReference>
<organism evidence="7 8">
    <name type="scientific">Candidatus Fervidibacter japonicus</name>
    <dbReference type="NCBI Taxonomy" id="2035412"/>
    <lineage>
        <taxon>Bacteria</taxon>
        <taxon>Candidatus Fervidibacterota</taxon>
        <taxon>Candidatus Fervidibacter</taxon>
    </lineage>
</organism>
<dbReference type="AlphaFoldDB" id="A0A2H5XGB6"/>
<keyword evidence="3 6" id="KW-0812">Transmembrane</keyword>
<sequence length="347" mass="35540">MSQTVARNLRRIVGDAVVPSVVGLTAGLTAAAGLGWLSGVAPVAVLHALWQGAFGDRYAVAETLVKATPILLAGLGVAIAFRCGVWNIGAEGQLLLGALAATAVGTKVALPAGVHLIAALLAGTIGGAMWASVAAWLRLRRGVNEVVATLLLNFIAAALVGYAVHAPLREDAGVLPQSDLLPPSARLPLLLPPTRLHAGFPLALLLAFAVHIALERTVWGFRLSAVGANPLAAQTWGIATGRMMTVALLVSGALAGLAGATEVCGVTYRLFEKFSPGYGYTAIVAALVAQLSAAGLIPAAVLLGAINAGGAALQRLLGLSPTLTWVIQAALLLPFAIRWRTQWKGKQ</sequence>
<evidence type="ECO:0000256" key="6">
    <source>
        <dbReference type="SAM" id="Phobius"/>
    </source>
</evidence>
<gene>
    <name evidence="7" type="ORF">HRbin17_02750</name>
</gene>
<evidence type="ECO:0000256" key="2">
    <source>
        <dbReference type="ARBA" id="ARBA00022475"/>
    </source>
</evidence>
<protein>
    <recommendedName>
        <fullName evidence="9">ABC transporter permease</fullName>
    </recommendedName>
</protein>
<dbReference type="PANTHER" id="PTHR47089">
    <property type="entry name" value="ABC TRANSPORTER, PERMEASE PROTEIN"/>
    <property type="match status" value="1"/>
</dbReference>
<feature type="transmembrane region" description="Helical" evidence="6">
    <location>
        <begin position="146"/>
        <end position="165"/>
    </location>
</feature>
<feature type="transmembrane region" description="Helical" evidence="6">
    <location>
        <begin position="277"/>
        <end position="304"/>
    </location>
</feature>